<dbReference type="SUPFAM" id="SSF52091">
    <property type="entry name" value="SpoIIaa-like"/>
    <property type="match status" value="1"/>
</dbReference>
<evidence type="ECO:0000313" key="2">
    <source>
        <dbReference type="EMBL" id="RIQ21063.1"/>
    </source>
</evidence>
<sequence length="161" mass="17568">MISEQNSLLTGGIPHREEASPPMRSDAADDVRLAVDVEQCVDGERARLALRGLLDLRTAPLVAAVLEHLVGRGCRTVVMDIEHVALGRCAVDALIDLRRTLRQIGGHLKLERTRRRGRHSRSEADMHRGWSLAAGWEAGRPRDSGNRAPPPVPAPFALSAP</sequence>
<dbReference type="EMBL" id="QUAL01000154">
    <property type="protein sequence ID" value="RIQ21063.1"/>
    <property type="molecule type" value="Genomic_DNA"/>
</dbReference>
<comment type="caution">
    <text evidence="2">The sequence shown here is derived from an EMBL/GenBank/DDBJ whole genome shotgun (WGS) entry which is preliminary data.</text>
</comment>
<dbReference type="Gene3D" id="3.30.750.24">
    <property type="entry name" value="STAS domain"/>
    <property type="match status" value="1"/>
</dbReference>
<protein>
    <recommendedName>
        <fullName evidence="4">STAS domain-containing protein</fullName>
    </recommendedName>
</protein>
<proteinExistence type="predicted"/>
<accession>A0A418KP70</accession>
<dbReference type="AlphaFoldDB" id="A0A418KP70"/>
<name>A0A418KP70_9ACTN</name>
<reference evidence="2 3" key="1">
    <citation type="submission" date="2018-09" db="EMBL/GenBank/DDBJ databases">
        <title>Isolation, diversity and antifungal activity of actinobacteria from wheat.</title>
        <authorList>
            <person name="Han C."/>
        </authorList>
    </citation>
    <scope>NUCLEOTIDE SEQUENCE [LARGE SCALE GENOMIC DNA]</scope>
    <source>
        <strain evidence="2 3">NEAU-YY265</strain>
    </source>
</reference>
<dbReference type="Proteomes" id="UP000284057">
    <property type="component" value="Unassembled WGS sequence"/>
</dbReference>
<organism evidence="2 3">
    <name type="scientific">Jiangella rhizosphaerae</name>
    <dbReference type="NCBI Taxonomy" id="2293569"/>
    <lineage>
        <taxon>Bacteria</taxon>
        <taxon>Bacillati</taxon>
        <taxon>Actinomycetota</taxon>
        <taxon>Actinomycetes</taxon>
        <taxon>Jiangellales</taxon>
        <taxon>Jiangellaceae</taxon>
        <taxon>Jiangella</taxon>
    </lineage>
</organism>
<gene>
    <name evidence="2" type="ORF">DY240_16050</name>
</gene>
<dbReference type="RefSeq" id="WP_119660858.1">
    <property type="nucleotide sequence ID" value="NZ_QUAL01000154.1"/>
</dbReference>
<dbReference type="InterPro" id="IPR036513">
    <property type="entry name" value="STAS_dom_sf"/>
</dbReference>
<feature type="region of interest" description="Disordered" evidence="1">
    <location>
        <begin position="1"/>
        <end position="26"/>
    </location>
</feature>
<evidence type="ECO:0008006" key="4">
    <source>
        <dbReference type="Google" id="ProtNLM"/>
    </source>
</evidence>
<keyword evidence="3" id="KW-1185">Reference proteome</keyword>
<feature type="region of interest" description="Disordered" evidence="1">
    <location>
        <begin position="136"/>
        <end position="161"/>
    </location>
</feature>
<evidence type="ECO:0000313" key="3">
    <source>
        <dbReference type="Proteomes" id="UP000284057"/>
    </source>
</evidence>
<evidence type="ECO:0000256" key="1">
    <source>
        <dbReference type="SAM" id="MobiDB-lite"/>
    </source>
</evidence>